<accession>A0AAP0HRD8</accession>
<dbReference type="GO" id="GO:0003677">
    <property type="term" value="F:DNA binding"/>
    <property type="evidence" value="ECO:0007669"/>
    <property type="project" value="InterPro"/>
</dbReference>
<dbReference type="Proteomes" id="UP001420932">
    <property type="component" value="Unassembled WGS sequence"/>
</dbReference>
<comment type="caution">
    <text evidence="2">The sequence shown here is derived from an EMBL/GenBank/DDBJ whole genome shotgun (WGS) entry which is preliminary data.</text>
</comment>
<dbReference type="Gene3D" id="1.10.20.10">
    <property type="entry name" value="Histone, subunit A"/>
    <property type="match status" value="1"/>
</dbReference>
<dbReference type="AlphaFoldDB" id="A0AAP0HRD8"/>
<dbReference type="GO" id="GO:0030527">
    <property type="term" value="F:structural constituent of chromatin"/>
    <property type="evidence" value="ECO:0007669"/>
    <property type="project" value="InterPro"/>
</dbReference>
<dbReference type="PRINTS" id="PR00620">
    <property type="entry name" value="HISTONEH2A"/>
</dbReference>
<protein>
    <recommendedName>
        <fullName evidence="1">Histone H2A C-terminal domain-containing protein</fullName>
    </recommendedName>
</protein>
<proteinExistence type="predicted"/>
<organism evidence="2 3">
    <name type="scientific">Stephania yunnanensis</name>
    <dbReference type="NCBI Taxonomy" id="152371"/>
    <lineage>
        <taxon>Eukaryota</taxon>
        <taxon>Viridiplantae</taxon>
        <taxon>Streptophyta</taxon>
        <taxon>Embryophyta</taxon>
        <taxon>Tracheophyta</taxon>
        <taxon>Spermatophyta</taxon>
        <taxon>Magnoliopsida</taxon>
        <taxon>Ranunculales</taxon>
        <taxon>Menispermaceae</taxon>
        <taxon>Menispermoideae</taxon>
        <taxon>Cissampelideae</taxon>
        <taxon>Stephania</taxon>
    </lineage>
</organism>
<dbReference type="SUPFAM" id="SSF47113">
    <property type="entry name" value="Histone-fold"/>
    <property type="match status" value="1"/>
</dbReference>
<sequence length="473" mass="53041">MLSNLCQDERLDISMYIAQRLIRSAQHDHNAPSLQRNRPPDVYDCSSRFIRRFLLRLPLSLLSEDRFFQRIRLQRQAIIAWKHGLEMIKDMGLKAGQAMIEEYIDQSLKIYRVKEPCVESVQVKQMNNSLSASAHPVIVQSFQTVPHSVVPELAVRNDEELSKLLGAVTIASGGVMPNIRNLFFAKKSGGGELYMWGRDEGDGRLGLGAGRGPNEGGGLRNITPKLMHYLHLLQLFLVVGFSQWQSQKMESFGIGERKFRLRTLPLVQASVSSDSAASMRRDSAQNPGQIRVVRTGRVDPDLAKNHGVCQRTRVLLLRRASSGVHLVDGYKSRTRKYTVCTEILIVALKTIASFVHHPPLSITPPLPPPRRRTTGIFALDFGEILGIGCEQSIILGIVGRGWEALAIVSLVVKRKALGCHMTSSQAPFSQRQSSPHETDRLRQVIEKEMLKVETLMVECGDRHYKFDVIALLP</sequence>
<keyword evidence="3" id="KW-1185">Reference proteome</keyword>
<gene>
    <name evidence="2" type="ORF">Syun_027581</name>
</gene>
<dbReference type="InterPro" id="IPR002119">
    <property type="entry name" value="Histone_H2A"/>
</dbReference>
<name>A0AAP0HRD8_9MAGN</name>
<dbReference type="GO" id="GO:0046982">
    <property type="term" value="F:protein heterodimerization activity"/>
    <property type="evidence" value="ECO:0007669"/>
    <property type="project" value="InterPro"/>
</dbReference>
<dbReference type="GO" id="GO:0000786">
    <property type="term" value="C:nucleosome"/>
    <property type="evidence" value="ECO:0007669"/>
    <property type="project" value="InterPro"/>
</dbReference>
<feature type="domain" description="Histone H2A C-terminal" evidence="1">
    <location>
        <begin position="159"/>
        <end position="190"/>
    </location>
</feature>
<reference evidence="2 3" key="1">
    <citation type="submission" date="2024-01" db="EMBL/GenBank/DDBJ databases">
        <title>Genome assemblies of Stephania.</title>
        <authorList>
            <person name="Yang L."/>
        </authorList>
    </citation>
    <scope>NUCLEOTIDE SEQUENCE [LARGE SCALE GENOMIC DNA]</scope>
    <source>
        <strain evidence="2">YNDBR</strain>
        <tissue evidence="2">Leaf</tissue>
    </source>
</reference>
<evidence type="ECO:0000259" key="1">
    <source>
        <dbReference type="Pfam" id="PF16211"/>
    </source>
</evidence>
<dbReference type="EMBL" id="JBBNAF010000012">
    <property type="protein sequence ID" value="KAK9092670.1"/>
    <property type="molecule type" value="Genomic_DNA"/>
</dbReference>
<evidence type="ECO:0000313" key="2">
    <source>
        <dbReference type="EMBL" id="KAK9092670.1"/>
    </source>
</evidence>
<dbReference type="Pfam" id="PF16211">
    <property type="entry name" value="Histone_H2A_C"/>
    <property type="match status" value="1"/>
</dbReference>
<dbReference type="InterPro" id="IPR009072">
    <property type="entry name" value="Histone-fold"/>
</dbReference>
<evidence type="ECO:0000313" key="3">
    <source>
        <dbReference type="Proteomes" id="UP001420932"/>
    </source>
</evidence>
<dbReference type="InterPro" id="IPR032454">
    <property type="entry name" value="Histone_H2A_C"/>
</dbReference>